<dbReference type="RefSeq" id="XP_011498150.1">
    <property type="nucleotide sequence ID" value="XM_011499848.1"/>
</dbReference>
<evidence type="ECO:0000256" key="4">
    <source>
        <dbReference type="ARBA" id="ARBA00022980"/>
    </source>
</evidence>
<dbReference type="PANTHER" id="PTHR21035">
    <property type="entry name" value="28S RIBOSOMAL PROTEIN S26, MITOCHONDRIAL"/>
    <property type="match status" value="1"/>
</dbReference>
<dbReference type="AlphaFoldDB" id="A0AAJ7DVQ1"/>
<dbReference type="GO" id="GO:0005763">
    <property type="term" value="C:mitochondrial small ribosomal subunit"/>
    <property type="evidence" value="ECO:0007669"/>
    <property type="project" value="InterPro"/>
</dbReference>
<evidence type="ECO:0000313" key="10">
    <source>
        <dbReference type="RefSeq" id="XP_011498150.1"/>
    </source>
</evidence>
<organism evidence="9 10">
    <name type="scientific">Ceratosolen solmsi marchali</name>
    <dbReference type="NCBI Taxonomy" id="326594"/>
    <lineage>
        <taxon>Eukaryota</taxon>
        <taxon>Metazoa</taxon>
        <taxon>Ecdysozoa</taxon>
        <taxon>Arthropoda</taxon>
        <taxon>Hexapoda</taxon>
        <taxon>Insecta</taxon>
        <taxon>Pterygota</taxon>
        <taxon>Neoptera</taxon>
        <taxon>Endopterygota</taxon>
        <taxon>Hymenoptera</taxon>
        <taxon>Apocrita</taxon>
        <taxon>Proctotrupomorpha</taxon>
        <taxon>Chalcidoidea</taxon>
        <taxon>Agaonidae</taxon>
        <taxon>Agaoninae</taxon>
        <taxon>Ceratosolen</taxon>
    </lineage>
</organism>
<reference evidence="10" key="1">
    <citation type="submission" date="2025-08" db="UniProtKB">
        <authorList>
            <consortium name="RefSeq"/>
        </authorList>
    </citation>
    <scope>IDENTIFICATION</scope>
</reference>
<keyword evidence="5" id="KW-0496">Mitochondrion</keyword>
<dbReference type="GeneID" id="105362373"/>
<dbReference type="Pfam" id="PF14943">
    <property type="entry name" value="MRP-S26"/>
    <property type="match status" value="1"/>
</dbReference>
<keyword evidence="6" id="KW-0687">Ribonucleoprotein</keyword>
<evidence type="ECO:0000256" key="3">
    <source>
        <dbReference type="ARBA" id="ARBA00022946"/>
    </source>
</evidence>
<proteinExistence type="inferred from homology"/>
<dbReference type="Proteomes" id="UP000695007">
    <property type="component" value="Unplaced"/>
</dbReference>
<gene>
    <name evidence="10" type="primary">LOC105362373</name>
</gene>
<comment type="similarity">
    <text evidence="2">Belongs to the mitochondrion-specific ribosomal protein mS26 family.</text>
</comment>
<keyword evidence="3" id="KW-0809">Transit peptide</keyword>
<accession>A0AAJ7DVQ1</accession>
<sequence>MQTMKLISSNPLISSYANIFGFNNINFNNLQILRWKRKPIWLPKAKSKLFRLSERAVIPNDELLEIRRLYNNYRTYYRSVRKYFIQTTKELETRYESSFIQQMEDKDFDINFKINEEWNKNIANQREVRLQSEKETKKLKVLEALQRKQVREEQINFEVEKKIQELKKITHKFITRENIDVVLNEVLNTTIDYNKALDLQGNWIENENECTEIKNKADKQTK</sequence>
<name>A0AAJ7DVQ1_9HYME</name>
<evidence type="ECO:0000256" key="5">
    <source>
        <dbReference type="ARBA" id="ARBA00023128"/>
    </source>
</evidence>
<evidence type="ECO:0000256" key="6">
    <source>
        <dbReference type="ARBA" id="ARBA00023274"/>
    </source>
</evidence>
<evidence type="ECO:0000256" key="7">
    <source>
        <dbReference type="ARBA" id="ARBA00035138"/>
    </source>
</evidence>
<dbReference type="CTD" id="64949"/>
<dbReference type="InterPro" id="IPR026140">
    <property type="entry name" value="Ribosomal_mS26"/>
</dbReference>
<evidence type="ECO:0000256" key="8">
    <source>
        <dbReference type="ARBA" id="ARBA00035344"/>
    </source>
</evidence>
<protein>
    <recommendedName>
        <fullName evidence="7">Small ribosomal subunit protein mS26</fullName>
    </recommendedName>
    <alternativeName>
        <fullName evidence="8">28S ribosomal protein S26, mitochondrial</fullName>
    </alternativeName>
</protein>
<evidence type="ECO:0000256" key="1">
    <source>
        <dbReference type="ARBA" id="ARBA00004173"/>
    </source>
</evidence>
<evidence type="ECO:0000256" key="2">
    <source>
        <dbReference type="ARBA" id="ARBA00009672"/>
    </source>
</evidence>
<evidence type="ECO:0000313" key="9">
    <source>
        <dbReference type="Proteomes" id="UP000695007"/>
    </source>
</evidence>
<dbReference type="PANTHER" id="PTHR21035:SF2">
    <property type="entry name" value="SMALL RIBOSOMAL SUBUNIT PROTEIN MS26"/>
    <property type="match status" value="1"/>
</dbReference>
<dbReference type="KEGG" id="csol:105362373"/>
<comment type="subcellular location">
    <subcellularLocation>
        <location evidence="1">Mitochondrion</location>
    </subcellularLocation>
</comment>
<keyword evidence="9" id="KW-1185">Reference proteome</keyword>
<keyword evidence="4 10" id="KW-0689">Ribosomal protein</keyword>